<protein>
    <submittedName>
        <fullName evidence="1">Uncharacterized protein</fullName>
    </submittedName>
</protein>
<organism evidence="1">
    <name type="scientific">mine drainage metagenome</name>
    <dbReference type="NCBI Taxonomy" id="410659"/>
    <lineage>
        <taxon>unclassified sequences</taxon>
        <taxon>metagenomes</taxon>
        <taxon>ecological metagenomes</taxon>
    </lineage>
</organism>
<comment type="caution">
    <text evidence="1">The sequence shown here is derived from an EMBL/GenBank/DDBJ whole genome shotgun (WGS) entry which is preliminary data.</text>
</comment>
<reference evidence="1" key="2">
    <citation type="journal article" date="2014" name="ISME J.">
        <title>Microbial stratification in low pH oxic and suboxic macroscopic growths along an acid mine drainage.</title>
        <authorList>
            <person name="Mendez-Garcia C."/>
            <person name="Mesa V."/>
            <person name="Sprenger R.R."/>
            <person name="Richter M."/>
            <person name="Diez M.S."/>
            <person name="Solano J."/>
            <person name="Bargiela R."/>
            <person name="Golyshina O.V."/>
            <person name="Manteca A."/>
            <person name="Ramos J.L."/>
            <person name="Gallego J.R."/>
            <person name="Llorente I."/>
            <person name="Martins Dos Santos V.A."/>
            <person name="Jensen O.N."/>
            <person name="Pelaez A.I."/>
            <person name="Sanchez J."/>
            <person name="Ferrer M."/>
        </authorList>
    </citation>
    <scope>NUCLEOTIDE SEQUENCE</scope>
</reference>
<gene>
    <name evidence="1" type="ORF">B1B_16258</name>
</gene>
<accession>T0YVM8</accession>
<dbReference type="Gene3D" id="1.50.10.140">
    <property type="match status" value="1"/>
</dbReference>
<reference evidence="1" key="1">
    <citation type="submission" date="2013-08" db="EMBL/GenBank/DDBJ databases">
        <authorList>
            <person name="Mendez C."/>
            <person name="Richter M."/>
            <person name="Ferrer M."/>
            <person name="Sanchez J."/>
        </authorList>
    </citation>
    <scope>NUCLEOTIDE SEQUENCE</scope>
</reference>
<name>T0YVM8_9ZZZZ</name>
<feature type="non-terminal residue" evidence="1">
    <location>
        <position position="1"/>
    </location>
</feature>
<dbReference type="EMBL" id="AUZY01010813">
    <property type="protein sequence ID" value="EQD37078.1"/>
    <property type="molecule type" value="Genomic_DNA"/>
</dbReference>
<dbReference type="AlphaFoldDB" id="T0YVM8"/>
<evidence type="ECO:0000313" key="1">
    <source>
        <dbReference type="EMBL" id="EQD37078.1"/>
    </source>
</evidence>
<proteinExistence type="predicted"/>
<sequence length="128" mass="14542">GRIAGRAAGSVRYSNLTAAEKVMLKSVERRCFRYFWDEMNPRNGLVPDRARAAGGGAHVASIAAEGFGLTALCIADEHHWEPHAEIYKRVLTALDFLRYKAQCVRRFLLPLFRFTQWPPAMELQCFID</sequence>